<reference evidence="2" key="1">
    <citation type="submission" date="2021-01" db="EMBL/GenBank/DDBJ databases">
        <authorList>
            <person name="Corre E."/>
            <person name="Pelletier E."/>
            <person name="Niang G."/>
            <person name="Scheremetjew M."/>
            <person name="Finn R."/>
            <person name="Kale V."/>
            <person name="Holt S."/>
            <person name="Cochrane G."/>
            <person name="Meng A."/>
            <person name="Brown T."/>
            <person name="Cohen L."/>
        </authorList>
    </citation>
    <scope>NUCLEOTIDE SEQUENCE</scope>
    <source>
        <strain evidence="2">B650</strain>
    </source>
</reference>
<gene>
    <name evidence="2" type="ORF">LDAN0321_LOCUS14476</name>
</gene>
<protein>
    <recommendedName>
        <fullName evidence="1">Reverse transcriptase Ty1/copia-type domain-containing protein</fullName>
    </recommendedName>
</protein>
<accession>A0A7S2PE69</accession>
<proteinExistence type="predicted"/>
<sequence length="509" mass="58386">MHIIPRIAIPPDRDVTYMSFVCDYKPHKTEKHRVRMCVGGDRLSFPESPSSPAASMTDVKLLLNSTISTPDARFATCDIKDFYLNTPMDRPEYAFINRRTIPDEVQQKYNMADKFDDKGNIYMKITRGMYGLRQAGLIAHQQLVKNLAPHGYHPVAHTTGLWVHKHSNTFFTLIVDDFGIKYEGKKNAQQLFDTLRKYYTISVDWSGEQYCGLTLQWNYKERHVTLSAPKFVPTAIEKYQYTPERRRDAPHSWTIPAYGSKRQYAKEDSNEPILDRDGTKYIQGVNSTFLYYGQAIDSSILPAVNEIGTMQATPTASTTKKVEWLMDYAATHPNTAIRFHASDMILHGSSDVAYLVLPKARSRMAGYFYLSNKPAPPPIKPTPKVNGAVHVECKTIRHVVASAAEGETAAMFHNCQRAIPMRIALKEMGHPQPPTPMETDNATTLGFITSNIRQKKSKSWDMRCNWLRDREQQKQFHFYWNKGEDNLADYFTKHHAPTIHRQKRSVYYV</sequence>
<feature type="domain" description="Reverse transcriptase Ty1/copia-type" evidence="1">
    <location>
        <begin position="50"/>
        <end position="243"/>
    </location>
</feature>
<name>A0A7S2PE69_9STRA</name>
<evidence type="ECO:0000313" key="2">
    <source>
        <dbReference type="EMBL" id="CAD9594296.1"/>
    </source>
</evidence>
<dbReference type="InterPro" id="IPR013103">
    <property type="entry name" value="RVT_2"/>
</dbReference>
<dbReference type="Pfam" id="PF07727">
    <property type="entry name" value="RVT_2"/>
    <property type="match status" value="1"/>
</dbReference>
<evidence type="ECO:0000259" key="1">
    <source>
        <dbReference type="Pfam" id="PF07727"/>
    </source>
</evidence>
<dbReference type="EMBL" id="HBGY01022941">
    <property type="protein sequence ID" value="CAD9594296.1"/>
    <property type="molecule type" value="Transcribed_RNA"/>
</dbReference>
<organism evidence="2">
    <name type="scientific">Leptocylindrus danicus</name>
    <dbReference type="NCBI Taxonomy" id="163516"/>
    <lineage>
        <taxon>Eukaryota</taxon>
        <taxon>Sar</taxon>
        <taxon>Stramenopiles</taxon>
        <taxon>Ochrophyta</taxon>
        <taxon>Bacillariophyta</taxon>
        <taxon>Coscinodiscophyceae</taxon>
        <taxon>Chaetocerotophycidae</taxon>
        <taxon>Leptocylindrales</taxon>
        <taxon>Leptocylindraceae</taxon>
        <taxon>Leptocylindrus</taxon>
    </lineage>
</organism>
<dbReference type="AlphaFoldDB" id="A0A7S2PE69"/>